<dbReference type="Gramene" id="TraesJAG6A03G03282280.1">
    <property type="protein sequence ID" value="TraesJAG6A03G03282280.1.CDS1"/>
    <property type="gene ID" value="TraesJAG6A03G03282280"/>
</dbReference>
<dbReference type="Gramene" id="TraesSYM6A03G03228440.1">
    <property type="protein sequence ID" value="TraesSYM6A03G03228440.1.CDS1"/>
    <property type="gene ID" value="TraesSYM6A03G03228440"/>
</dbReference>
<reference evidence="2" key="2">
    <citation type="submission" date="2018-10" db="UniProtKB">
        <authorList>
            <consortium name="EnsemblPlants"/>
        </authorList>
    </citation>
    <scope>IDENTIFICATION</scope>
</reference>
<evidence type="ECO:0000256" key="1">
    <source>
        <dbReference type="SAM" id="MobiDB-lite"/>
    </source>
</evidence>
<feature type="compositionally biased region" description="Pro residues" evidence="1">
    <location>
        <begin position="98"/>
        <end position="108"/>
    </location>
</feature>
<dbReference type="Gramene" id="TraesARI6A03G03243080.1">
    <property type="protein sequence ID" value="TraesARI6A03G03243080.1.CDS1"/>
    <property type="gene ID" value="TraesARI6A03G03243080"/>
</dbReference>
<feature type="region of interest" description="Disordered" evidence="1">
    <location>
        <begin position="53"/>
        <end position="108"/>
    </location>
</feature>
<dbReference type="Gramene" id="TraesMAC6A03G03286990.1">
    <property type="protein sequence ID" value="TraesMAC6A03G03286990.1.CDS1"/>
    <property type="gene ID" value="TraesMAC6A03G03286990"/>
</dbReference>
<evidence type="ECO:0000313" key="2">
    <source>
        <dbReference type="EnsemblPlants" id="TraesCS6A02G145400.1.cds1"/>
    </source>
</evidence>
<feature type="compositionally biased region" description="Acidic residues" evidence="1">
    <location>
        <begin position="55"/>
        <end position="70"/>
    </location>
</feature>
<dbReference type="Gramene" id="TraesCS6A02G145400.1">
    <property type="protein sequence ID" value="TraesCS6A02G145400.1.cds1"/>
    <property type="gene ID" value="TraesCS6A02G145400"/>
</dbReference>
<protein>
    <submittedName>
        <fullName evidence="2">Uncharacterized protein</fullName>
    </submittedName>
</protein>
<dbReference type="EnsemblPlants" id="TraesCS6A02G145400.1">
    <property type="protein sequence ID" value="TraesCS6A02G145400.1.cds1"/>
    <property type="gene ID" value="TraesCS6A02G145400"/>
</dbReference>
<dbReference type="Gramene" id="TraesROB_scaffold_044945_01G000300.1">
    <property type="protein sequence ID" value="TraesROB_scaffold_044945_01G000300.1"/>
    <property type="gene ID" value="TraesROB_scaffold_044945_01G000300"/>
</dbReference>
<accession>A0A3B6NMX3</accession>
<sequence>MEMEASPPPPSSLRRRLRATVCCCFGYGGRARWGGRDSRGVGRYDPLSYALNFDEGPDDSDDDVDYDDFSDGGLLYRSFPSPPPPPLPQPARARTSSIPPPRPAVAAA</sequence>
<dbReference type="Gramene" id="TraesLDM6A03G03291000.1">
    <property type="protein sequence ID" value="TraesLDM6A03G03291000.1.CDS1"/>
    <property type="gene ID" value="TraesLDM6A03G03291000"/>
</dbReference>
<dbReference type="AlphaFoldDB" id="A0A3B6NMX3"/>
<dbReference type="Gramene" id="TraesLAC6A03G03242420.1">
    <property type="protein sequence ID" value="TraesLAC6A03G03242420.1.CDS1"/>
    <property type="gene ID" value="TraesLAC6A03G03242420"/>
</dbReference>
<dbReference type="Gramene" id="TraesSTA6A03G03278320.1">
    <property type="protein sequence ID" value="TraesSTA6A03G03278320.1.CDS1"/>
    <property type="gene ID" value="TraesSTA6A03G03278320"/>
</dbReference>
<proteinExistence type="predicted"/>
<dbReference type="Gramene" id="TraesCLE_scaffold_032223_01G000200.1">
    <property type="protein sequence ID" value="TraesCLE_scaffold_032223_01G000200.1"/>
    <property type="gene ID" value="TraesCLE_scaffold_032223_01G000200"/>
</dbReference>
<dbReference type="Gramene" id="TraesNOR6A03G03319200.1">
    <property type="protein sequence ID" value="TraesNOR6A03G03319200.1.CDS1"/>
    <property type="gene ID" value="TraesNOR6A03G03319200"/>
</dbReference>
<name>A0A3B6NMX3_WHEAT</name>
<dbReference type="OrthoDB" id="686192at2759"/>
<dbReference type="Gramene" id="TraesJUL6A03G03313920.1">
    <property type="protein sequence ID" value="TraesJUL6A03G03313920.1.CDS1"/>
    <property type="gene ID" value="TraesJUL6A03G03313920"/>
</dbReference>
<dbReference type="Gramene" id="TraesWEE_scaffold_042274_01G000200.1">
    <property type="protein sequence ID" value="TraesWEE_scaffold_042274_01G000200.1"/>
    <property type="gene ID" value="TraesWEE_scaffold_042274_01G000200"/>
</dbReference>
<keyword evidence="3" id="KW-1185">Reference proteome</keyword>
<evidence type="ECO:0000313" key="3">
    <source>
        <dbReference type="Proteomes" id="UP000019116"/>
    </source>
</evidence>
<dbReference type="Gramene" id="TraesPARA_EIv1.0_1922220.1">
    <property type="protein sequence ID" value="TraesPARA_EIv1.0_1922220.1.CDS1"/>
    <property type="gene ID" value="TraesPARA_EIv1.0_1922220"/>
</dbReference>
<dbReference type="Gramene" id="TraesCS6A03G0347300.1">
    <property type="protein sequence ID" value="TraesCS6A03G0347300.1.CDS1"/>
    <property type="gene ID" value="TraesCS6A03G0347300"/>
</dbReference>
<dbReference type="Gramene" id="TraesCAD_scaffold_067176_01G000100.1">
    <property type="protein sequence ID" value="TraesCAD_scaffold_067176_01G000100.1"/>
    <property type="gene ID" value="TraesCAD_scaffold_067176_01G000100"/>
</dbReference>
<organism evidence="2">
    <name type="scientific">Triticum aestivum</name>
    <name type="common">Wheat</name>
    <dbReference type="NCBI Taxonomy" id="4565"/>
    <lineage>
        <taxon>Eukaryota</taxon>
        <taxon>Viridiplantae</taxon>
        <taxon>Streptophyta</taxon>
        <taxon>Embryophyta</taxon>
        <taxon>Tracheophyta</taxon>
        <taxon>Spermatophyta</taxon>
        <taxon>Magnoliopsida</taxon>
        <taxon>Liliopsida</taxon>
        <taxon>Poales</taxon>
        <taxon>Poaceae</taxon>
        <taxon>BOP clade</taxon>
        <taxon>Pooideae</taxon>
        <taxon>Triticodae</taxon>
        <taxon>Triticeae</taxon>
        <taxon>Triticinae</taxon>
        <taxon>Triticum</taxon>
    </lineage>
</organism>
<dbReference type="Proteomes" id="UP000019116">
    <property type="component" value="Chromosome 6A"/>
</dbReference>
<reference evidence="2" key="1">
    <citation type="submission" date="2018-08" db="EMBL/GenBank/DDBJ databases">
        <authorList>
            <person name="Rossello M."/>
        </authorList>
    </citation>
    <scope>NUCLEOTIDE SEQUENCE [LARGE SCALE GENOMIC DNA]</scope>
    <source>
        <strain evidence="2">cv. Chinese Spring</strain>
    </source>
</reference>
<feature type="compositionally biased region" description="Pro residues" evidence="1">
    <location>
        <begin position="80"/>
        <end position="89"/>
    </location>
</feature>